<organism evidence="2 3">
    <name type="scientific">Aspergillus niger</name>
    <dbReference type="NCBI Taxonomy" id="5061"/>
    <lineage>
        <taxon>Eukaryota</taxon>
        <taxon>Fungi</taxon>
        <taxon>Dikarya</taxon>
        <taxon>Ascomycota</taxon>
        <taxon>Pezizomycotina</taxon>
        <taxon>Eurotiomycetes</taxon>
        <taxon>Eurotiomycetidae</taxon>
        <taxon>Eurotiales</taxon>
        <taxon>Aspergillaceae</taxon>
        <taxon>Aspergillus</taxon>
        <taxon>Aspergillus subgen. Circumdati</taxon>
    </lineage>
</organism>
<protein>
    <submittedName>
        <fullName evidence="2">Amidohydrolase family protein</fullName>
    </submittedName>
</protein>
<reference evidence="3" key="1">
    <citation type="submission" date="2018-10" db="EMBL/GenBank/DDBJ databases">
        <title>FDA dAtabase for Regulatory Grade micrObial Sequences (FDA-ARGOS): Supporting development and validation of Infectious Disease Dx tests.</title>
        <authorList>
            <person name="Kerrigan L."/>
            <person name="Tallon L."/>
            <person name="Sadzewicz L."/>
            <person name="Sengamalay N."/>
            <person name="Ott S."/>
            <person name="Godinez A."/>
            <person name="Nagaraj S."/>
            <person name="Vavikolanu K."/>
            <person name="Nadendla S."/>
            <person name="George J."/>
            <person name="Sichtig H."/>
        </authorList>
    </citation>
    <scope>NUCLEOTIDE SEQUENCE [LARGE SCALE GENOMIC DNA]</scope>
    <source>
        <strain evidence="3">FDAARGOS_311</strain>
    </source>
</reference>
<dbReference type="Gene3D" id="3.40.50.300">
    <property type="entry name" value="P-loop containing nucleotide triphosphate hydrolases"/>
    <property type="match status" value="2"/>
</dbReference>
<dbReference type="Pfam" id="PF13087">
    <property type="entry name" value="AAA_12"/>
    <property type="match status" value="1"/>
</dbReference>
<sequence>MSTLFSATGKVTQAVGVRFSIVTSAVANTMSIDAQIEALGEASKKEDFLASLEDVVCSVSLIQGPRGTGKASTAKAIVYTAAALGCKIFLVARSKQDDETLAKAVMKALQWDERLQRWCGQLERTRGGEPSDKGDNLSHVQAHVFTIQYAQKHVTTDKYAQSLLERLAAEKQRRLSREKQKGLKGGYELLMGEHEVSFRENLTVDVFQDQESPMIIFMLTKPSKNPVSVSFIADQQWFNVALSCAREILVIVGNRIVWESATIDKITKTIGKKTRFLVNFLFDVSKCDHTMAWYGEATSKRRNLSGPRNTSALTERFGNSF</sequence>
<keyword evidence="2" id="KW-0378">Hydrolase</keyword>
<dbReference type="InterPro" id="IPR027417">
    <property type="entry name" value="P-loop_NTPase"/>
</dbReference>
<dbReference type="GO" id="GO:0016787">
    <property type="term" value="F:hydrolase activity"/>
    <property type="evidence" value="ECO:0007669"/>
    <property type="project" value="UniProtKB-KW"/>
</dbReference>
<dbReference type="InterPro" id="IPR045055">
    <property type="entry name" value="DNA2/NAM7-like"/>
</dbReference>
<dbReference type="PANTHER" id="PTHR10887">
    <property type="entry name" value="DNA2/NAM7 HELICASE FAMILY"/>
    <property type="match status" value="1"/>
</dbReference>
<dbReference type="VEuPathDB" id="FungiDB:ASPNIDRAFT2_39336"/>
<comment type="caution">
    <text evidence="2">The sequence shown here is derived from an EMBL/GenBank/DDBJ whole genome shotgun (WGS) entry which is preliminary data.</text>
</comment>
<dbReference type="AlphaFoldDB" id="A0A505HYN9"/>
<dbReference type="VEuPathDB" id="FungiDB:ATCC64974_93560"/>
<accession>A0A505HYN9</accession>
<dbReference type="InterPro" id="IPR041679">
    <property type="entry name" value="DNA2/NAM7-like_C"/>
</dbReference>
<evidence type="ECO:0000313" key="2">
    <source>
        <dbReference type="EMBL" id="TPR04893.1"/>
    </source>
</evidence>
<evidence type="ECO:0000313" key="3">
    <source>
        <dbReference type="Proteomes" id="UP000197666"/>
    </source>
</evidence>
<feature type="domain" description="DNA2/NAM7 helicase-like C-terminal" evidence="1">
    <location>
        <begin position="201"/>
        <end position="255"/>
    </location>
</feature>
<dbReference type="VEuPathDB" id="FungiDB:M747DRAFT_286790"/>
<dbReference type="EMBL" id="NKJJ02000002">
    <property type="protein sequence ID" value="TPR04893.1"/>
    <property type="molecule type" value="Genomic_DNA"/>
</dbReference>
<proteinExistence type="predicted"/>
<evidence type="ECO:0000259" key="1">
    <source>
        <dbReference type="Pfam" id="PF13087"/>
    </source>
</evidence>
<dbReference type="PANTHER" id="PTHR10887:SF495">
    <property type="entry name" value="HELICASE SENATAXIN ISOFORM X1-RELATED"/>
    <property type="match status" value="1"/>
</dbReference>
<gene>
    <name evidence="2" type="ORF">CAN33_0032010</name>
</gene>
<dbReference type="VEuPathDB" id="FungiDB:An11g08650"/>
<name>A0A505HYN9_ASPNG</name>
<dbReference type="Proteomes" id="UP000197666">
    <property type="component" value="Unassembled WGS sequence"/>
</dbReference>